<organism evidence="1 2">
    <name type="scientific">Dioscorea alata</name>
    <name type="common">Purple yam</name>
    <dbReference type="NCBI Taxonomy" id="55571"/>
    <lineage>
        <taxon>Eukaryota</taxon>
        <taxon>Viridiplantae</taxon>
        <taxon>Streptophyta</taxon>
        <taxon>Embryophyta</taxon>
        <taxon>Tracheophyta</taxon>
        <taxon>Spermatophyta</taxon>
        <taxon>Magnoliopsida</taxon>
        <taxon>Liliopsida</taxon>
        <taxon>Dioscoreales</taxon>
        <taxon>Dioscoreaceae</taxon>
        <taxon>Dioscorea</taxon>
    </lineage>
</organism>
<dbReference type="Proteomes" id="UP000827976">
    <property type="component" value="Chromosome 5"/>
</dbReference>
<gene>
    <name evidence="1" type="ORF">IHE45_05G144800</name>
</gene>
<protein>
    <submittedName>
        <fullName evidence="1">Ubiquitin-conjugating enzyme E2-binding protein</fullName>
    </submittedName>
</protein>
<evidence type="ECO:0000313" key="2">
    <source>
        <dbReference type="Proteomes" id="UP000827976"/>
    </source>
</evidence>
<accession>A0ACB7W602</accession>
<proteinExistence type="predicted"/>
<sequence>MASAPIRNPRKWRYTWETLAHIPVLRLYLFDSHTDPSVRCRSLESFVRFEESLLLVSWVEDDGDVLLRVPFPKVLIDHSCPIEAIAKHDHIQIKLSLVLPVDHPLIADISGDAPDKLLPLNLCSDIENLSSGNLDLFCKNCSTKLTRQPLSRFVEMPSVNWQEAADNWFGGCCCSFGGISEKLVSEYTNAYSCVEGTCLVDVASLIICKDDLEGYMFQQLSDGFSECSSKSHLATSDGFTEFVKVVGGENSWEDTCEYSEVGGESASHLVNGPSECKDDHSHCALPSSADRGVESQEALCVSVEITNVDQNQPSDYQGASSMEFMNLDLSSRTGNIEKPYPYSAADAFPSAGECHCFVDKTQDIPNKNSMVLYSKKNSMPMKGQACLRNGSLGGGFLIKTSGLSTDVDWVEVSCKECSSPVGSYPSLKDTKVPVDGGIRLFKCYVSTAVPTCGPNDIFRKHTIQRVFVNLLHETAADELTFRTVVKDLRTKCPMLQILLLNSKAWSATGYCFENSTMEPLPETDMQPVVKVLFSDLNAMAGANSGEIKDWSTRNDAEELHMLTHQIKELTESLNSAQRRLPSSCSYLQGMSLSYMDR</sequence>
<evidence type="ECO:0000313" key="1">
    <source>
        <dbReference type="EMBL" id="KAH7682814.1"/>
    </source>
</evidence>
<keyword evidence="2" id="KW-1185">Reference proteome</keyword>
<name>A0ACB7W602_DIOAL</name>
<comment type="caution">
    <text evidence="1">The sequence shown here is derived from an EMBL/GenBank/DDBJ whole genome shotgun (WGS) entry which is preliminary data.</text>
</comment>
<reference evidence="2" key="1">
    <citation type="journal article" date="2022" name="Nat. Commun.">
        <title>Chromosome evolution and the genetic basis of agronomically important traits in greater yam.</title>
        <authorList>
            <person name="Bredeson J.V."/>
            <person name="Lyons J.B."/>
            <person name="Oniyinde I.O."/>
            <person name="Okereke N.R."/>
            <person name="Kolade O."/>
            <person name="Nnabue I."/>
            <person name="Nwadili C.O."/>
            <person name="Hribova E."/>
            <person name="Parker M."/>
            <person name="Nwogha J."/>
            <person name="Shu S."/>
            <person name="Carlson J."/>
            <person name="Kariba R."/>
            <person name="Muthemba S."/>
            <person name="Knop K."/>
            <person name="Barton G.J."/>
            <person name="Sherwood A.V."/>
            <person name="Lopez-Montes A."/>
            <person name="Asiedu R."/>
            <person name="Jamnadass R."/>
            <person name="Muchugi A."/>
            <person name="Goodstein D."/>
            <person name="Egesi C.N."/>
            <person name="Featherston J."/>
            <person name="Asfaw A."/>
            <person name="Simpson G.G."/>
            <person name="Dolezel J."/>
            <person name="Hendre P.S."/>
            <person name="Van Deynze A."/>
            <person name="Kumar P.L."/>
            <person name="Obidiegwu J.E."/>
            <person name="Bhattacharjee R."/>
            <person name="Rokhsar D.S."/>
        </authorList>
    </citation>
    <scope>NUCLEOTIDE SEQUENCE [LARGE SCALE GENOMIC DNA]</scope>
    <source>
        <strain evidence="2">cv. TDa95/00328</strain>
    </source>
</reference>
<dbReference type="EMBL" id="CM037015">
    <property type="protein sequence ID" value="KAH7682814.1"/>
    <property type="molecule type" value="Genomic_DNA"/>
</dbReference>